<keyword evidence="1" id="KW-0694">RNA-binding</keyword>
<evidence type="ECO:0000256" key="2">
    <source>
        <dbReference type="SAM" id="MobiDB-lite"/>
    </source>
</evidence>
<evidence type="ECO:0000313" key="5">
    <source>
        <dbReference type="Proteomes" id="UP001431783"/>
    </source>
</evidence>
<keyword evidence="5" id="KW-1185">Reference proteome</keyword>
<protein>
    <recommendedName>
        <fullName evidence="3">K Homology domain-containing protein</fullName>
    </recommendedName>
</protein>
<accession>A0AAW1VA53</accession>
<dbReference type="PANTHER" id="PTHR11208:SF42">
    <property type="entry name" value="QUAKING RELATED 54B, ISOFORM E"/>
    <property type="match status" value="1"/>
</dbReference>
<dbReference type="InterPro" id="IPR055256">
    <property type="entry name" value="KH_1_KHDC4/BBP-like"/>
</dbReference>
<dbReference type="Gene3D" id="3.30.1370.10">
    <property type="entry name" value="K Homology domain, type 1"/>
    <property type="match status" value="1"/>
</dbReference>
<dbReference type="AlphaFoldDB" id="A0AAW1VA53"/>
<dbReference type="PANTHER" id="PTHR11208">
    <property type="entry name" value="RNA-BINDING PROTEIN RELATED"/>
    <property type="match status" value="1"/>
</dbReference>
<dbReference type="InterPro" id="IPR045071">
    <property type="entry name" value="BBP-like"/>
</dbReference>
<name>A0AAW1VA53_9CUCU</name>
<reference evidence="4 5" key="1">
    <citation type="submission" date="2023-03" db="EMBL/GenBank/DDBJ databases">
        <title>Genome insight into feeding habits of ladybird beetles.</title>
        <authorList>
            <person name="Li H.-S."/>
            <person name="Huang Y.-H."/>
            <person name="Pang H."/>
        </authorList>
    </citation>
    <scope>NUCLEOTIDE SEQUENCE [LARGE SCALE GENOMIC DNA]</scope>
    <source>
        <strain evidence="4">SYSU_2023b</strain>
        <tissue evidence="4">Whole body</tissue>
    </source>
</reference>
<feature type="compositionally biased region" description="Low complexity" evidence="2">
    <location>
        <begin position="291"/>
        <end position="310"/>
    </location>
</feature>
<dbReference type="GO" id="GO:0005634">
    <property type="term" value="C:nucleus"/>
    <property type="evidence" value="ECO:0007669"/>
    <property type="project" value="TreeGrafter"/>
</dbReference>
<dbReference type="Pfam" id="PF22675">
    <property type="entry name" value="KH-I_KHDC4-BBP"/>
    <property type="match status" value="1"/>
</dbReference>
<feature type="region of interest" description="Disordered" evidence="2">
    <location>
        <begin position="284"/>
        <end position="318"/>
    </location>
</feature>
<dbReference type="InterPro" id="IPR004087">
    <property type="entry name" value="KH_dom"/>
</dbReference>
<dbReference type="SMART" id="SM00322">
    <property type="entry name" value="KH"/>
    <property type="match status" value="1"/>
</dbReference>
<gene>
    <name evidence="4" type="ORF">WA026_019050</name>
</gene>
<dbReference type="GO" id="GO:0000381">
    <property type="term" value="P:regulation of alternative mRNA splicing, via spliceosome"/>
    <property type="evidence" value="ECO:0007669"/>
    <property type="project" value="TreeGrafter"/>
</dbReference>
<sequence>MNKNINKEEVQEEYKNNFEMENDQRKEQDCGGNDRNDLHREADQTKEYVRELLSERLKLDDSSFPRVARLVEQEISGQMGKNGPKYVNVYREKAIRVSVKVLIPVKEHPKFNFVGKLLGPKGNTMKRLQEETMCKMSILGKGSMKDPQKEEELKATLDPKYAHLLDELHVEISALGPPAEAYARIAFALAEIRKYLIPDNNDSIRQEQLRELEDLSGGKPGFDRYKPAYRRPDMYQDDYRVPYPPPVMRTATRVPVDSPRVMPAKTKIMSILQRAKIAMEDSYGHNEYDGSEPYSSRPYSSYDDSLPPGYINRQGSDYPPEHYEKNSWDGEFCLRINLFTSGNWDHGMVHHFRGSKITQLLQLIRKVKNCRYPHRTNNN</sequence>
<proteinExistence type="predicted"/>
<evidence type="ECO:0000256" key="1">
    <source>
        <dbReference type="ARBA" id="ARBA00022884"/>
    </source>
</evidence>
<feature type="domain" description="K Homology" evidence="3">
    <location>
        <begin position="95"/>
        <end position="193"/>
    </location>
</feature>
<comment type="caution">
    <text evidence="4">The sequence shown here is derived from an EMBL/GenBank/DDBJ whole genome shotgun (WGS) entry which is preliminary data.</text>
</comment>
<dbReference type="InterPro" id="IPR036612">
    <property type="entry name" value="KH_dom_type_1_sf"/>
</dbReference>
<dbReference type="EMBL" id="JARQZJ010000133">
    <property type="protein sequence ID" value="KAK9892249.1"/>
    <property type="molecule type" value="Genomic_DNA"/>
</dbReference>
<evidence type="ECO:0000259" key="3">
    <source>
        <dbReference type="SMART" id="SM00322"/>
    </source>
</evidence>
<evidence type="ECO:0000313" key="4">
    <source>
        <dbReference type="EMBL" id="KAK9892249.1"/>
    </source>
</evidence>
<dbReference type="SUPFAM" id="SSF54791">
    <property type="entry name" value="Eukaryotic type KH-domain (KH-domain type I)"/>
    <property type="match status" value="1"/>
</dbReference>
<feature type="region of interest" description="Disordered" evidence="2">
    <location>
        <begin position="1"/>
        <end position="43"/>
    </location>
</feature>
<dbReference type="GO" id="GO:0003729">
    <property type="term" value="F:mRNA binding"/>
    <property type="evidence" value="ECO:0007669"/>
    <property type="project" value="TreeGrafter"/>
</dbReference>
<dbReference type="CDD" id="cd22384">
    <property type="entry name" value="KH-I_KHDRBS"/>
    <property type="match status" value="1"/>
</dbReference>
<organism evidence="4 5">
    <name type="scientific">Henosepilachna vigintioctopunctata</name>
    <dbReference type="NCBI Taxonomy" id="420089"/>
    <lineage>
        <taxon>Eukaryota</taxon>
        <taxon>Metazoa</taxon>
        <taxon>Ecdysozoa</taxon>
        <taxon>Arthropoda</taxon>
        <taxon>Hexapoda</taxon>
        <taxon>Insecta</taxon>
        <taxon>Pterygota</taxon>
        <taxon>Neoptera</taxon>
        <taxon>Endopterygota</taxon>
        <taxon>Coleoptera</taxon>
        <taxon>Polyphaga</taxon>
        <taxon>Cucujiformia</taxon>
        <taxon>Coccinelloidea</taxon>
        <taxon>Coccinellidae</taxon>
        <taxon>Epilachninae</taxon>
        <taxon>Epilachnini</taxon>
        <taxon>Henosepilachna</taxon>
    </lineage>
</organism>
<dbReference type="Proteomes" id="UP001431783">
    <property type="component" value="Unassembled WGS sequence"/>
</dbReference>